<keyword evidence="2" id="KW-1185">Reference proteome</keyword>
<evidence type="ECO:0000313" key="2">
    <source>
        <dbReference type="Proteomes" id="UP000284824"/>
    </source>
</evidence>
<protein>
    <submittedName>
        <fullName evidence="1">Uncharacterized protein</fullName>
    </submittedName>
</protein>
<proteinExistence type="predicted"/>
<name>A0A438MIZ9_9ACTN</name>
<dbReference type="AlphaFoldDB" id="A0A438MIZ9"/>
<gene>
    <name evidence="1" type="ORF">EDD27_8228</name>
</gene>
<evidence type="ECO:0000313" key="1">
    <source>
        <dbReference type="EMBL" id="RVX45435.1"/>
    </source>
</evidence>
<accession>A0A438MIZ9</accession>
<dbReference type="EMBL" id="SAUN01000001">
    <property type="protein sequence ID" value="RVX45435.1"/>
    <property type="molecule type" value="Genomic_DNA"/>
</dbReference>
<organism evidence="1 2">
    <name type="scientific">Nonomuraea polychroma</name>
    <dbReference type="NCBI Taxonomy" id="46176"/>
    <lineage>
        <taxon>Bacteria</taxon>
        <taxon>Bacillati</taxon>
        <taxon>Actinomycetota</taxon>
        <taxon>Actinomycetes</taxon>
        <taxon>Streptosporangiales</taxon>
        <taxon>Streptosporangiaceae</taxon>
        <taxon>Nonomuraea</taxon>
    </lineage>
</organism>
<comment type="caution">
    <text evidence="1">The sequence shown here is derived from an EMBL/GenBank/DDBJ whole genome shotgun (WGS) entry which is preliminary data.</text>
</comment>
<dbReference type="Proteomes" id="UP000284824">
    <property type="component" value="Unassembled WGS sequence"/>
</dbReference>
<sequence length="38" mass="3930">MGILLTCEMGGFDGALSVLAERSHPYRGRLGIPAEGPG</sequence>
<reference evidence="1 2" key="1">
    <citation type="submission" date="2019-01" db="EMBL/GenBank/DDBJ databases">
        <title>Sequencing the genomes of 1000 actinobacteria strains.</title>
        <authorList>
            <person name="Klenk H.-P."/>
        </authorList>
    </citation>
    <scope>NUCLEOTIDE SEQUENCE [LARGE SCALE GENOMIC DNA]</scope>
    <source>
        <strain evidence="1 2">DSM 43925</strain>
    </source>
</reference>